<dbReference type="Proteomes" id="UP001378592">
    <property type="component" value="Unassembled WGS sequence"/>
</dbReference>
<dbReference type="EMBL" id="JAZDUA010000111">
    <property type="protein sequence ID" value="KAK7867760.1"/>
    <property type="molecule type" value="Genomic_DNA"/>
</dbReference>
<dbReference type="PANTHER" id="PTHR16134:SF148">
    <property type="entry name" value="S-PHASE KINASE-ASSOCIATED PROTEIN 2, ISOFORM A"/>
    <property type="match status" value="1"/>
</dbReference>
<accession>A0AAN9VMJ5</accession>
<keyword evidence="4" id="KW-1185">Reference proteome</keyword>
<dbReference type="Gene3D" id="3.80.10.10">
    <property type="entry name" value="Ribonuclease Inhibitor"/>
    <property type="match status" value="1"/>
</dbReference>
<dbReference type="SUPFAM" id="SSF81383">
    <property type="entry name" value="F-box domain"/>
    <property type="match status" value="1"/>
</dbReference>
<dbReference type="InterPro" id="IPR001810">
    <property type="entry name" value="F-box_dom"/>
</dbReference>
<protein>
    <recommendedName>
        <fullName evidence="2">F-box domain-containing protein</fullName>
    </recommendedName>
</protein>
<dbReference type="InterPro" id="IPR032675">
    <property type="entry name" value="LRR_dom_sf"/>
</dbReference>
<organism evidence="3 4">
    <name type="scientific">Gryllus longicercus</name>
    <dbReference type="NCBI Taxonomy" id="2509291"/>
    <lineage>
        <taxon>Eukaryota</taxon>
        <taxon>Metazoa</taxon>
        <taxon>Ecdysozoa</taxon>
        <taxon>Arthropoda</taxon>
        <taxon>Hexapoda</taxon>
        <taxon>Insecta</taxon>
        <taxon>Pterygota</taxon>
        <taxon>Neoptera</taxon>
        <taxon>Polyneoptera</taxon>
        <taxon>Orthoptera</taxon>
        <taxon>Ensifera</taxon>
        <taxon>Gryllidea</taxon>
        <taxon>Grylloidea</taxon>
        <taxon>Gryllidae</taxon>
        <taxon>Gryllinae</taxon>
        <taxon>Gryllus</taxon>
    </lineage>
</organism>
<evidence type="ECO:0000313" key="3">
    <source>
        <dbReference type="EMBL" id="KAK7867760.1"/>
    </source>
</evidence>
<proteinExistence type="predicted"/>
<feature type="domain" description="F-box" evidence="2">
    <location>
        <begin position="111"/>
        <end position="157"/>
    </location>
</feature>
<dbReference type="Pfam" id="PF13516">
    <property type="entry name" value="LRR_6"/>
    <property type="match status" value="2"/>
</dbReference>
<dbReference type="PROSITE" id="PS50181">
    <property type="entry name" value="FBOX"/>
    <property type="match status" value="1"/>
</dbReference>
<gene>
    <name evidence="3" type="ORF">R5R35_002260</name>
</gene>
<dbReference type="SUPFAM" id="SSF52047">
    <property type="entry name" value="RNI-like"/>
    <property type="match status" value="1"/>
</dbReference>
<keyword evidence="1" id="KW-0833">Ubl conjugation pathway</keyword>
<dbReference type="AlphaFoldDB" id="A0AAN9VMJ5"/>
<evidence type="ECO:0000256" key="1">
    <source>
        <dbReference type="ARBA" id="ARBA00022786"/>
    </source>
</evidence>
<evidence type="ECO:0000313" key="4">
    <source>
        <dbReference type="Proteomes" id="UP001378592"/>
    </source>
</evidence>
<name>A0AAN9VMJ5_9ORTH</name>
<dbReference type="GO" id="GO:0019005">
    <property type="term" value="C:SCF ubiquitin ligase complex"/>
    <property type="evidence" value="ECO:0007669"/>
    <property type="project" value="TreeGrafter"/>
</dbReference>
<dbReference type="GO" id="GO:0031146">
    <property type="term" value="P:SCF-dependent proteasomal ubiquitin-dependent protein catabolic process"/>
    <property type="evidence" value="ECO:0007669"/>
    <property type="project" value="TreeGrafter"/>
</dbReference>
<sequence>MKQGLRKVDVTYPKDLVVMNEIREEGSGNRKIKRQKLSNDHCETRLDTQIKQSVPKEHCMERGVMDSVESEKSKVENLQQNATSIGSVAVKKIPTDDDCFLIRRKLHHTGEDLSRKLSDELMLIIFRWLPKRSLVRCAFVCKRWRQIAYDESLWTRLDLGSGVLKSGSLSYVLARGVSALRLAQADIHEPIFSSPCSIVENGAFNKLQYLDLSMTVISGKDLAELLKTCQSLLKLSLERCSIIQESCCAISINSKLEVLNMSMCCGLKEIGLRKILSGCQKLTELNLAWTCLNSSALEILARFAPRTLGRLNISGCGKYLSDKHICQLVQTCPHLVELDLSDCTSLTASCIEYICNLQKLEHVALSRCYNIGSSSYLLLSRIDSLLYLDVMGLFADQSLVHLKQNLSNISVNKFLFSSIARPTVGVRRTSIWGLKVRR</sequence>
<evidence type="ECO:0000259" key="2">
    <source>
        <dbReference type="PROSITE" id="PS50181"/>
    </source>
</evidence>
<dbReference type="SMART" id="SM00256">
    <property type="entry name" value="FBOX"/>
    <property type="match status" value="1"/>
</dbReference>
<dbReference type="InterPro" id="IPR006553">
    <property type="entry name" value="Leu-rich_rpt_Cys-con_subtyp"/>
</dbReference>
<dbReference type="InterPro" id="IPR001611">
    <property type="entry name" value="Leu-rich_rpt"/>
</dbReference>
<reference evidence="3 4" key="1">
    <citation type="submission" date="2024-03" db="EMBL/GenBank/DDBJ databases">
        <title>The genome assembly and annotation of the cricket Gryllus longicercus Weissman &amp; Gray.</title>
        <authorList>
            <person name="Szrajer S."/>
            <person name="Gray D."/>
            <person name="Ylla G."/>
        </authorList>
    </citation>
    <scope>NUCLEOTIDE SEQUENCE [LARGE SCALE GENOMIC DNA]</scope>
    <source>
        <strain evidence="3">DAG 2021-001</strain>
        <tissue evidence="3">Whole body minus gut</tissue>
    </source>
</reference>
<dbReference type="PANTHER" id="PTHR16134">
    <property type="entry name" value="F-BOX/TPR REPEAT PROTEIN POF3"/>
    <property type="match status" value="1"/>
</dbReference>
<dbReference type="InterPro" id="IPR036047">
    <property type="entry name" value="F-box-like_dom_sf"/>
</dbReference>
<dbReference type="SMART" id="SM00367">
    <property type="entry name" value="LRR_CC"/>
    <property type="match status" value="5"/>
</dbReference>
<dbReference type="Pfam" id="PF12937">
    <property type="entry name" value="F-box-like"/>
    <property type="match status" value="1"/>
</dbReference>
<comment type="caution">
    <text evidence="3">The sequence shown here is derived from an EMBL/GenBank/DDBJ whole genome shotgun (WGS) entry which is preliminary data.</text>
</comment>